<sequence length="227" mass="24618">MRRRPFAAPSATPAELATARQAASLLLGYPDEELLARLPLLRAAVAPLPPALAGPLGRFLDHLETTPLAQLQTDYVDTFDLRRRCCLYLTYFTHGDTRKRGMALLQFKHLYSRAGMTLADGELPDHLAVVLEFAALGDAVRGERLLQEYRPGLELVRVALEERASPWASVLHAVSATLPPVDAADREAVLRLAQQGPPAEDVGLDPYGALPFAPPEFIPQPASGASP</sequence>
<dbReference type="Pfam" id="PF02613">
    <property type="entry name" value="Nitrate_red_del"/>
    <property type="match status" value="1"/>
</dbReference>
<protein>
    <recommendedName>
        <fullName evidence="4">Respiratory nitrate reductase chaperone NarJ</fullName>
    </recommendedName>
</protein>
<evidence type="ECO:0000313" key="2">
    <source>
        <dbReference type="EMBL" id="GAA3166077.1"/>
    </source>
</evidence>
<dbReference type="InterPro" id="IPR003765">
    <property type="entry name" value="NO3_reductase_chaperone_NarJ"/>
</dbReference>
<evidence type="ECO:0000313" key="3">
    <source>
        <dbReference type="Proteomes" id="UP001499924"/>
    </source>
</evidence>
<dbReference type="SUPFAM" id="SSF89155">
    <property type="entry name" value="TorD-like"/>
    <property type="match status" value="1"/>
</dbReference>
<keyword evidence="3" id="KW-1185">Reference proteome</keyword>
<name>A0ABP6P479_9ACTN</name>
<evidence type="ECO:0008006" key="4">
    <source>
        <dbReference type="Google" id="ProtNLM"/>
    </source>
</evidence>
<dbReference type="PANTHER" id="PTHR43680">
    <property type="entry name" value="NITRATE REDUCTASE MOLYBDENUM COFACTOR ASSEMBLY CHAPERONE"/>
    <property type="match status" value="1"/>
</dbReference>
<evidence type="ECO:0000256" key="1">
    <source>
        <dbReference type="ARBA" id="ARBA00023063"/>
    </source>
</evidence>
<dbReference type="Proteomes" id="UP001499924">
    <property type="component" value="Unassembled WGS sequence"/>
</dbReference>
<proteinExistence type="predicted"/>
<dbReference type="InterPro" id="IPR020945">
    <property type="entry name" value="DMSO/NO3_reduct_chaperone"/>
</dbReference>
<dbReference type="EMBL" id="BAAAVV010000003">
    <property type="protein sequence ID" value="GAA3166077.1"/>
    <property type="molecule type" value="Genomic_DNA"/>
</dbReference>
<organism evidence="2 3">
    <name type="scientific">Blastococcus jejuensis</name>
    <dbReference type="NCBI Taxonomy" id="351224"/>
    <lineage>
        <taxon>Bacteria</taxon>
        <taxon>Bacillati</taxon>
        <taxon>Actinomycetota</taxon>
        <taxon>Actinomycetes</taxon>
        <taxon>Geodermatophilales</taxon>
        <taxon>Geodermatophilaceae</taxon>
        <taxon>Blastococcus</taxon>
    </lineage>
</organism>
<keyword evidence="1" id="KW-0534">Nitrate assimilation</keyword>
<comment type="caution">
    <text evidence="2">The sequence shown here is derived from an EMBL/GenBank/DDBJ whole genome shotgun (WGS) entry which is preliminary data.</text>
</comment>
<reference evidence="3" key="1">
    <citation type="journal article" date="2019" name="Int. J. Syst. Evol. Microbiol.">
        <title>The Global Catalogue of Microorganisms (GCM) 10K type strain sequencing project: providing services to taxonomists for standard genome sequencing and annotation.</title>
        <authorList>
            <consortium name="The Broad Institute Genomics Platform"/>
            <consortium name="The Broad Institute Genome Sequencing Center for Infectious Disease"/>
            <person name="Wu L."/>
            <person name="Ma J."/>
        </authorList>
    </citation>
    <scope>NUCLEOTIDE SEQUENCE [LARGE SCALE GENOMIC DNA]</scope>
    <source>
        <strain evidence="3">JCM 15614</strain>
    </source>
</reference>
<dbReference type="NCBIfam" id="TIGR00684">
    <property type="entry name" value="narJ"/>
    <property type="match status" value="1"/>
</dbReference>
<dbReference type="RefSeq" id="WP_344688488.1">
    <property type="nucleotide sequence ID" value="NZ_BAAAVV010000003.1"/>
</dbReference>
<dbReference type="InterPro" id="IPR036411">
    <property type="entry name" value="TorD-like_sf"/>
</dbReference>
<accession>A0ABP6P479</accession>
<gene>
    <name evidence="2" type="ORF">GCM10010531_18310</name>
</gene>
<dbReference type="PANTHER" id="PTHR43680:SF2">
    <property type="entry name" value="NITRATE REDUCTASE MOLYBDENUM COFACTOR ASSEMBLY CHAPERONE NARJ"/>
    <property type="match status" value="1"/>
</dbReference>
<dbReference type="Gene3D" id="1.10.3480.10">
    <property type="entry name" value="TorD-like"/>
    <property type="match status" value="1"/>
</dbReference>